<feature type="transmembrane region" description="Helical" evidence="1">
    <location>
        <begin position="95"/>
        <end position="114"/>
    </location>
</feature>
<comment type="caution">
    <text evidence="2">The sequence shown here is derived from an EMBL/GenBank/DDBJ whole genome shotgun (WGS) entry which is preliminary data.</text>
</comment>
<dbReference type="AlphaFoldDB" id="A0A9D1T9F4"/>
<evidence type="ECO:0000256" key="1">
    <source>
        <dbReference type="SAM" id="Phobius"/>
    </source>
</evidence>
<dbReference type="Pfam" id="PF03729">
    <property type="entry name" value="DUF308"/>
    <property type="match status" value="2"/>
</dbReference>
<evidence type="ECO:0000313" key="3">
    <source>
        <dbReference type="Proteomes" id="UP000824169"/>
    </source>
</evidence>
<gene>
    <name evidence="2" type="ORF">IAB71_00900</name>
</gene>
<name>A0A9D1T9F4_9FIRM</name>
<dbReference type="GO" id="GO:0005886">
    <property type="term" value="C:plasma membrane"/>
    <property type="evidence" value="ECO:0007669"/>
    <property type="project" value="TreeGrafter"/>
</dbReference>
<feature type="transmembrane region" description="Helical" evidence="1">
    <location>
        <begin position="126"/>
        <end position="149"/>
    </location>
</feature>
<organism evidence="2 3">
    <name type="scientific">Candidatus Scatomonas pullistercoris</name>
    <dbReference type="NCBI Taxonomy" id="2840920"/>
    <lineage>
        <taxon>Bacteria</taxon>
        <taxon>Bacillati</taxon>
        <taxon>Bacillota</taxon>
        <taxon>Clostridia</taxon>
        <taxon>Lachnospirales</taxon>
        <taxon>Lachnospiraceae</taxon>
        <taxon>Lachnospiraceae incertae sedis</taxon>
        <taxon>Candidatus Scatomonas</taxon>
    </lineage>
</organism>
<feature type="transmembrane region" description="Helical" evidence="1">
    <location>
        <begin position="155"/>
        <end position="176"/>
    </location>
</feature>
<feature type="transmembrane region" description="Helical" evidence="1">
    <location>
        <begin position="34"/>
        <end position="57"/>
    </location>
</feature>
<reference evidence="2" key="2">
    <citation type="journal article" date="2021" name="PeerJ">
        <title>Extensive microbial diversity within the chicken gut microbiome revealed by metagenomics and culture.</title>
        <authorList>
            <person name="Gilroy R."/>
            <person name="Ravi A."/>
            <person name="Getino M."/>
            <person name="Pursley I."/>
            <person name="Horton D.L."/>
            <person name="Alikhan N.F."/>
            <person name="Baker D."/>
            <person name="Gharbi K."/>
            <person name="Hall N."/>
            <person name="Watson M."/>
            <person name="Adriaenssens E.M."/>
            <person name="Foster-Nyarko E."/>
            <person name="Jarju S."/>
            <person name="Secka A."/>
            <person name="Antonio M."/>
            <person name="Oren A."/>
            <person name="Chaudhuri R.R."/>
            <person name="La Ragione R."/>
            <person name="Hildebrand F."/>
            <person name="Pallen M.J."/>
        </authorList>
    </citation>
    <scope>NUCLEOTIDE SEQUENCE</scope>
    <source>
        <strain evidence="2">CHK188-20938</strain>
    </source>
</reference>
<protein>
    <submittedName>
        <fullName evidence="2">DUF308 domain-containing protein</fullName>
    </submittedName>
</protein>
<dbReference type="PANTHER" id="PTHR34989:SF1">
    <property type="entry name" value="PROTEIN HDED"/>
    <property type="match status" value="1"/>
</dbReference>
<reference evidence="2" key="1">
    <citation type="submission" date="2020-10" db="EMBL/GenBank/DDBJ databases">
        <authorList>
            <person name="Gilroy R."/>
        </authorList>
    </citation>
    <scope>NUCLEOTIDE SEQUENCE</scope>
    <source>
        <strain evidence="2">CHK188-20938</strain>
    </source>
</reference>
<dbReference type="InterPro" id="IPR005325">
    <property type="entry name" value="DUF308_memb"/>
</dbReference>
<keyword evidence="1" id="KW-0812">Transmembrane</keyword>
<dbReference type="EMBL" id="DVOO01000003">
    <property type="protein sequence ID" value="HIV24340.1"/>
    <property type="molecule type" value="Genomic_DNA"/>
</dbReference>
<feature type="transmembrane region" description="Helical" evidence="1">
    <location>
        <begin position="69"/>
        <end position="89"/>
    </location>
</feature>
<keyword evidence="1" id="KW-1133">Transmembrane helix</keyword>
<keyword evidence="1" id="KW-0472">Membrane</keyword>
<evidence type="ECO:0000313" key="2">
    <source>
        <dbReference type="EMBL" id="HIV24340.1"/>
    </source>
</evidence>
<dbReference type="Proteomes" id="UP000824169">
    <property type="component" value="Unassembled WGS sequence"/>
</dbReference>
<accession>A0A9D1T9F4</accession>
<sequence>MKDFLERTKLMTELVAVLMIVLGILLLVNPGEAVLLVCRLSGVILGITGLVLLLMSLNNRQGVERGNGLDIFLTVLGIILLALGLFIVFRPGVVVGFAGVLFAVVLFVHGIGDLREMITLKQMGYSRWWVSLLCAAVTFLMGLVVLLLPFDSAALMMRIAGIFLVLDGISELYLALRVVSLKKRYNTDRMIEGHAREIDDEHR</sequence>
<dbReference type="PANTHER" id="PTHR34989">
    <property type="entry name" value="PROTEIN HDED"/>
    <property type="match status" value="1"/>
</dbReference>
<dbReference type="InterPro" id="IPR052712">
    <property type="entry name" value="Acid_resist_chaperone_HdeD"/>
</dbReference>
<feature type="transmembrane region" description="Helical" evidence="1">
    <location>
        <begin position="12"/>
        <end position="28"/>
    </location>
</feature>
<proteinExistence type="predicted"/>